<feature type="compositionally biased region" description="Basic residues" evidence="1">
    <location>
        <begin position="79"/>
        <end position="92"/>
    </location>
</feature>
<evidence type="ECO:0000313" key="2">
    <source>
        <dbReference type="EMBL" id="MEK0085575.1"/>
    </source>
</evidence>
<comment type="caution">
    <text evidence="2">The sequence shown here is derived from an EMBL/GenBank/DDBJ whole genome shotgun (WGS) entry which is preliminary data.</text>
</comment>
<name>A0ABU8XYU1_9PROT</name>
<feature type="region of interest" description="Disordered" evidence="1">
    <location>
        <begin position="44"/>
        <end position="112"/>
    </location>
</feature>
<protein>
    <recommendedName>
        <fullName evidence="4">Exo-alpha-sialidase</fullName>
    </recommendedName>
</protein>
<keyword evidence="3" id="KW-1185">Reference proteome</keyword>
<dbReference type="EMBL" id="JBBLZC010000030">
    <property type="protein sequence ID" value="MEK0085575.1"/>
    <property type="molecule type" value="Genomic_DNA"/>
</dbReference>
<organism evidence="2 3">
    <name type="scientific">Benzoatithermus flavus</name>
    <dbReference type="NCBI Taxonomy" id="3108223"/>
    <lineage>
        <taxon>Bacteria</taxon>
        <taxon>Pseudomonadati</taxon>
        <taxon>Pseudomonadota</taxon>
        <taxon>Alphaproteobacteria</taxon>
        <taxon>Geminicoccales</taxon>
        <taxon>Geminicoccaceae</taxon>
        <taxon>Benzoatithermus</taxon>
    </lineage>
</organism>
<sequence length="572" mass="61766">MTVETTAGITRFGWARALPLAMTLGFALCTGAAAGELSGNDGLLPGQKVTTGTLAPDEPGPAEQAVPLRSMSPRERAALLHRRQDRPARPRAVRAEMVPESEAATLPPETELVGPPAFTGAPPRAALVFGRNSPIGPAESPNALALSEPAAVNWGRRVFATANPDRAGYSTDGGRTWTEIALPPGPREAPYLCCDQNVVIDPGGTAFHSALYMADPFFAGPGVVRLFVRRKLDSPAAACSYTFPFDPSVQPDYPHIALGRNYLYLGVNELDANDPEGPATARMYRVPLAALRRCGRLSFTSFAQADPEIGQRIWVPAEGAYDEAAMYWMQHETDHTIRIFTWPESARVPRQTVRFVQPSRFENPDCRGGIGDFDWIGDRFGFRMSPWSIAGFRVRCTVAKGANEPEGVLACYWNSAPVGGIPQAHVRSAVLALLDLRVRAQPHLWNADRCIGYPAVTSNVLGDIGISVAAGGRAGGGGLAVRGYVGIDDRSTPGVGHFRKLHRAAFGIANGSDERYGDYVTIHPYRTCGRWFGATSFAWDRAPVENGSSVNAHWVEFGREAYRACYDAAASR</sequence>
<evidence type="ECO:0000256" key="1">
    <source>
        <dbReference type="SAM" id="MobiDB-lite"/>
    </source>
</evidence>
<gene>
    <name evidence="2" type="ORF">U1T56_20675</name>
</gene>
<dbReference type="Proteomes" id="UP001375743">
    <property type="component" value="Unassembled WGS sequence"/>
</dbReference>
<reference evidence="2 3" key="1">
    <citation type="submission" date="2024-01" db="EMBL/GenBank/DDBJ databases">
        <title>Multi-omics insights into the function and evolution of sodium benzoate biodegradation pathways in Benzoatithermus flavus gen. nov., sp. nov. from hot spring.</title>
        <authorList>
            <person name="Hu C.-J."/>
            <person name="Li W.-J."/>
        </authorList>
    </citation>
    <scope>NUCLEOTIDE SEQUENCE [LARGE SCALE GENOMIC DNA]</scope>
    <source>
        <strain evidence="2 3">SYSU G07066</strain>
    </source>
</reference>
<proteinExistence type="predicted"/>
<evidence type="ECO:0000313" key="3">
    <source>
        <dbReference type="Proteomes" id="UP001375743"/>
    </source>
</evidence>
<dbReference type="RefSeq" id="WP_418161425.1">
    <property type="nucleotide sequence ID" value="NZ_JBBLZC010000030.1"/>
</dbReference>
<evidence type="ECO:0008006" key="4">
    <source>
        <dbReference type="Google" id="ProtNLM"/>
    </source>
</evidence>
<accession>A0ABU8XYU1</accession>